<accession>A0ABQ0G1D0</accession>
<evidence type="ECO:0000313" key="4">
    <source>
        <dbReference type="Proteomes" id="UP001628179"/>
    </source>
</evidence>
<evidence type="ECO:0000256" key="2">
    <source>
        <dbReference type="SAM" id="Phobius"/>
    </source>
</evidence>
<evidence type="ECO:0000256" key="1">
    <source>
        <dbReference type="SAM" id="MobiDB-lite"/>
    </source>
</evidence>
<reference evidence="3 4" key="1">
    <citation type="submission" date="2024-09" db="EMBL/GenBank/DDBJ databases">
        <title>Itraconazole resistance in Madurella fahalii resulting from another homologue of gene encoding cytochrome P450 14-alpha sterol demethylase (CYP51).</title>
        <authorList>
            <person name="Yoshioka I."/>
            <person name="Fahal A.H."/>
            <person name="Kaneko S."/>
            <person name="Yaguchi T."/>
        </authorList>
    </citation>
    <scope>NUCLEOTIDE SEQUENCE [LARGE SCALE GENOMIC DNA]</scope>
    <source>
        <strain evidence="3 4">IFM 68171</strain>
    </source>
</reference>
<feature type="transmembrane region" description="Helical" evidence="2">
    <location>
        <begin position="78"/>
        <end position="97"/>
    </location>
</feature>
<organism evidence="3 4">
    <name type="scientific">Madurella fahalii</name>
    <dbReference type="NCBI Taxonomy" id="1157608"/>
    <lineage>
        <taxon>Eukaryota</taxon>
        <taxon>Fungi</taxon>
        <taxon>Dikarya</taxon>
        <taxon>Ascomycota</taxon>
        <taxon>Pezizomycotina</taxon>
        <taxon>Sordariomycetes</taxon>
        <taxon>Sordariomycetidae</taxon>
        <taxon>Sordariales</taxon>
        <taxon>Sordariales incertae sedis</taxon>
        <taxon>Madurella</taxon>
    </lineage>
</organism>
<keyword evidence="4" id="KW-1185">Reference proteome</keyword>
<name>A0ABQ0G1D0_9PEZI</name>
<dbReference type="RefSeq" id="XP_070913296.1">
    <property type="nucleotide sequence ID" value="XM_071057195.1"/>
</dbReference>
<feature type="compositionally biased region" description="Polar residues" evidence="1">
    <location>
        <begin position="1"/>
        <end position="12"/>
    </location>
</feature>
<proteinExistence type="predicted"/>
<gene>
    <name evidence="3" type="ORF">MFIFM68171_01773</name>
</gene>
<protein>
    <submittedName>
        <fullName evidence="3">Uncharacterized protein</fullName>
    </submittedName>
</protein>
<dbReference type="GeneID" id="98172518"/>
<evidence type="ECO:0000313" key="3">
    <source>
        <dbReference type="EMBL" id="GAB1311563.1"/>
    </source>
</evidence>
<keyword evidence="2" id="KW-0472">Membrane</keyword>
<keyword evidence="2" id="KW-0812">Transmembrane</keyword>
<dbReference type="Proteomes" id="UP001628179">
    <property type="component" value="Unassembled WGS sequence"/>
</dbReference>
<sequence>MPKTDPQTSATQDHNDSDYDGYSDCTMIREANFAELASDFVMKSLNEGKTLPMLRGEMMWELYREPTRTAQNLYNRQLYAAIIDLVTVMIIAASDAYCVSDGK</sequence>
<keyword evidence="2" id="KW-1133">Transmembrane helix</keyword>
<comment type="caution">
    <text evidence="3">The sequence shown here is derived from an EMBL/GenBank/DDBJ whole genome shotgun (WGS) entry which is preliminary data.</text>
</comment>
<feature type="region of interest" description="Disordered" evidence="1">
    <location>
        <begin position="1"/>
        <end position="21"/>
    </location>
</feature>
<dbReference type="EMBL" id="BAAFSV010000001">
    <property type="protein sequence ID" value="GAB1311563.1"/>
    <property type="molecule type" value="Genomic_DNA"/>
</dbReference>